<feature type="compositionally biased region" description="Low complexity" evidence="4">
    <location>
        <begin position="47"/>
        <end position="56"/>
    </location>
</feature>
<dbReference type="InterPro" id="IPR003877">
    <property type="entry name" value="SPRY_dom"/>
</dbReference>
<keyword evidence="2" id="KW-0539">Nucleus</keyword>
<evidence type="ECO:0000256" key="3">
    <source>
        <dbReference type="ARBA" id="ARBA00038149"/>
    </source>
</evidence>
<dbReference type="PANTHER" id="PTHR10598:SF0">
    <property type="entry name" value="SET1_ASH2 HISTONE METHYLTRANSFERASE COMPLEX SUBUNIT ASH2"/>
    <property type="match status" value="1"/>
</dbReference>
<feature type="region of interest" description="Disordered" evidence="4">
    <location>
        <begin position="416"/>
        <end position="479"/>
    </location>
</feature>
<feature type="compositionally biased region" description="Basic and acidic residues" evidence="4">
    <location>
        <begin position="653"/>
        <end position="665"/>
    </location>
</feature>
<dbReference type="EMBL" id="KZ819638">
    <property type="protein sequence ID" value="PWN88248.1"/>
    <property type="molecule type" value="Genomic_DNA"/>
</dbReference>
<dbReference type="OrthoDB" id="10266026at2759"/>
<feature type="compositionally biased region" description="Low complexity" evidence="4">
    <location>
        <begin position="441"/>
        <end position="453"/>
    </location>
</feature>
<feature type="compositionally biased region" description="Basic and acidic residues" evidence="4">
    <location>
        <begin position="65"/>
        <end position="75"/>
    </location>
</feature>
<evidence type="ECO:0000313" key="6">
    <source>
        <dbReference type="EMBL" id="PWN88248.1"/>
    </source>
</evidence>
<dbReference type="Proteomes" id="UP000245768">
    <property type="component" value="Unassembled WGS sequence"/>
</dbReference>
<organism evidence="6 7">
    <name type="scientific">Acaromyces ingoldii</name>
    <dbReference type="NCBI Taxonomy" id="215250"/>
    <lineage>
        <taxon>Eukaryota</taxon>
        <taxon>Fungi</taxon>
        <taxon>Dikarya</taxon>
        <taxon>Basidiomycota</taxon>
        <taxon>Ustilaginomycotina</taxon>
        <taxon>Exobasidiomycetes</taxon>
        <taxon>Exobasidiales</taxon>
        <taxon>Cryptobasidiaceae</taxon>
        <taxon>Acaromyces</taxon>
    </lineage>
</organism>
<comment type="subcellular location">
    <subcellularLocation>
        <location evidence="1">Nucleus</location>
    </subcellularLocation>
</comment>
<feature type="compositionally biased region" description="Basic residues" evidence="4">
    <location>
        <begin position="93"/>
        <end position="103"/>
    </location>
</feature>
<dbReference type="PANTHER" id="PTHR10598">
    <property type="entry name" value="SET1/ASH2 HISTONE METHYLTRANSFERASE COMPLEX SUBUNIT ASH2"/>
    <property type="match status" value="1"/>
</dbReference>
<dbReference type="STRING" id="215250.A0A316YHZ7"/>
<feature type="compositionally biased region" description="Polar residues" evidence="4">
    <location>
        <begin position="826"/>
        <end position="836"/>
    </location>
</feature>
<feature type="region of interest" description="Disordered" evidence="4">
    <location>
        <begin position="805"/>
        <end position="836"/>
    </location>
</feature>
<protein>
    <recommendedName>
        <fullName evidence="5">SPRY domain-containing protein</fullName>
    </recommendedName>
</protein>
<dbReference type="GO" id="GO:0000976">
    <property type="term" value="F:transcription cis-regulatory region binding"/>
    <property type="evidence" value="ECO:0007669"/>
    <property type="project" value="TreeGrafter"/>
</dbReference>
<gene>
    <name evidence="6" type="ORF">FA10DRAFT_268453</name>
</gene>
<evidence type="ECO:0000259" key="5">
    <source>
        <dbReference type="SMART" id="SM00449"/>
    </source>
</evidence>
<feature type="compositionally biased region" description="Acidic residues" evidence="4">
    <location>
        <begin position="679"/>
        <end position="690"/>
    </location>
</feature>
<dbReference type="SUPFAM" id="SSF49899">
    <property type="entry name" value="Concanavalin A-like lectins/glucanases"/>
    <property type="match status" value="1"/>
</dbReference>
<evidence type="ECO:0000256" key="1">
    <source>
        <dbReference type="ARBA" id="ARBA00004123"/>
    </source>
</evidence>
<dbReference type="GO" id="GO:0048188">
    <property type="term" value="C:Set1C/COMPASS complex"/>
    <property type="evidence" value="ECO:0007669"/>
    <property type="project" value="InterPro"/>
</dbReference>
<comment type="similarity">
    <text evidence="3">Belongs to the cclA family.</text>
</comment>
<feature type="region of interest" description="Disordered" evidence="4">
    <location>
        <begin position="229"/>
        <end position="273"/>
    </location>
</feature>
<accession>A0A316YHZ7</accession>
<feature type="region of interest" description="Disordered" evidence="4">
    <location>
        <begin position="653"/>
        <end position="783"/>
    </location>
</feature>
<keyword evidence="7" id="KW-1185">Reference proteome</keyword>
<feature type="compositionally biased region" description="Gly residues" evidence="4">
    <location>
        <begin position="418"/>
        <end position="429"/>
    </location>
</feature>
<reference evidence="6 7" key="1">
    <citation type="journal article" date="2018" name="Mol. Biol. Evol.">
        <title>Broad Genomic Sampling Reveals a Smut Pathogenic Ancestry of the Fungal Clade Ustilaginomycotina.</title>
        <authorList>
            <person name="Kijpornyongpan T."/>
            <person name="Mondo S.J."/>
            <person name="Barry K."/>
            <person name="Sandor L."/>
            <person name="Lee J."/>
            <person name="Lipzen A."/>
            <person name="Pangilinan J."/>
            <person name="LaButti K."/>
            <person name="Hainaut M."/>
            <person name="Henrissat B."/>
            <person name="Grigoriev I.V."/>
            <person name="Spatafora J.W."/>
            <person name="Aime M.C."/>
        </authorList>
    </citation>
    <scope>NUCLEOTIDE SEQUENCE [LARGE SCALE GENOMIC DNA]</scope>
    <source>
        <strain evidence="6 7">MCA 4198</strain>
    </source>
</reference>
<evidence type="ECO:0000256" key="2">
    <source>
        <dbReference type="ARBA" id="ARBA00023242"/>
    </source>
</evidence>
<evidence type="ECO:0000256" key="4">
    <source>
        <dbReference type="SAM" id="MobiDB-lite"/>
    </source>
</evidence>
<feature type="domain" description="SPRY" evidence="5">
    <location>
        <begin position="207"/>
        <end position="535"/>
    </location>
</feature>
<dbReference type="InterPro" id="IPR037353">
    <property type="entry name" value="ASH2"/>
</dbReference>
<dbReference type="CDD" id="cd12872">
    <property type="entry name" value="SPRY_Ash2"/>
    <property type="match status" value="1"/>
</dbReference>
<dbReference type="InterPro" id="IPR013320">
    <property type="entry name" value="ConA-like_dom_sf"/>
</dbReference>
<dbReference type="InterPro" id="IPR043136">
    <property type="entry name" value="B30.2/SPRY_sf"/>
</dbReference>
<dbReference type="GeneID" id="37044256"/>
<proteinExistence type="inferred from homology"/>
<feature type="compositionally biased region" description="Polar residues" evidence="4">
    <location>
        <begin position="736"/>
        <end position="745"/>
    </location>
</feature>
<feature type="compositionally biased region" description="Low complexity" evidence="4">
    <location>
        <begin position="716"/>
        <end position="735"/>
    </location>
</feature>
<dbReference type="InParanoid" id="A0A316YHZ7"/>
<dbReference type="RefSeq" id="XP_025375446.1">
    <property type="nucleotide sequence ID" value="XM_025522340.1"/>
</dbReference>
<evidence type="ECO:0000313" key="7">
    <source>
        <dbReference type="Proteomes" id="UP000245768"/>
    </source>
</evidence>
<dbReference type="SMART" id="SM00449">
    <property type="entry name" value="SPRY"/>
    <property type="match status" value="1"/>
</dbReference>
<sequence length="836" mass="88064">MDPTVPAKRKLSQDVRVDAQRAYIARTAPHLLEDGANGSSSPPPGSPSQLPSSLSPTPTPGPLHYYDDDGRERSGSRGPRLSTPPTPAPAQPKSHHTVPKRYRGPQPLLGDAEDIAPLPTLVAVPGCLSLFDTINYPLNRNGWRYVAAGPCSASLPHSVYRTLETSPRGIHWSWTDRSPYTHISNDAAIVSSDRGFRSARTNVPVRQGSWYVEVHILEPETMNHAAALSHPDNHHNHHHNHDEGSLPAAGITHHHGQTPIATAGAAPRRPMSDGPHVRLGWGRREAPLNAPVGFDGYSYGLRDTNGDKVFLSRPQSYGCRFGPGDVVGMYISIPSPDANADKVDVDPLDPARIRRKRLPIRYKSQLYFESLEYAQSKEMEALMERSRRGDKDVVAALSTGSSGAVASCLHAPLSDGKAGPGGHGKGIKGGVDQPGSGSGGKSSANGAGTTGSSAKKRKGGANGPGGPKEAPSNGNGKKAEAALRPLPTLGSESKIGFFINGEPQGIAFRDLLDFRPLRRAAADKQQRAGGSGAASGNTTSLSLADLDEGSGTVITSSSSLASIVKSRENAFDDGAMGYFPFVSLFGGARARVVSRREDFAFCPPDDIERALDGESSGGAPSNWRPLAERYDEFMEEMWRYDIEDEARAAARYQASKDARGGKSESSESESGDSSGGSSGEEEEEEGGEAGDEVKAAAAQTNGKKKRKAQVNGGRRGSSNGSSARGSASARNSRSATPSVPLNGSHTSRPTGITGTPPPLPSPTAALDASISTSTPPTVLSPVEMPMVKQEDDGVNSPAVAMELVEQDPQESGAAEAATVKDEGEFTSLQPQSMDVD</sequence>
<dbReference type="Gene3D" id="2.60.120.920">
    <property type="match status" value="1"/>
</dbReference>
<dbReference type="FunCoup" id="A0A316YHZ7">
    <property type="interactions" value="394"/>
</dbReference>
<feature type="region of interest" description="Disordered" evidence="4">
    <location>
        <begin position="26"/>
        <end position="111"/>
    </location>
</feature>
<name>A0A316YHZ7_9BASI</name>
<dbReference type="AlphaFoldDB" id="A0A316YHZ7"/>